<protein>
    <submittedName>
        <fullName evidence="1">Uncharacterized protein</fullName>
    </submittedName>
</protein>
<keyword evidence="2" id="KW-1185">Reference proteome</keyword>
<name>A0A5A9N655_9TELE</name>
<accession>A0A5A9N655</accession>
<evidence type="ECO:0000313" key="2">
    <source>
        <dbReference type="Proteomes" id="UP000324632"/>
    </source>
</evidence>
<organism evidence="1 2">
    <name type="scientific">Triplophysa tibetana</name>
    <dbReference type="NCBI Taxonomy" id="1572043"/>
    <lineage>
        <taxon>Eukaryota</taxon>
        <taxon>Metazoa</taxon>
        <taxon>Chordata</taxon>
        <taxon>Craniata</taxon>
        <taxon>Vertebrata</taxon>
        <taxon>Euteleostomi</taxon>
        <taxon>Actinopterygii</taxon>
        <taxon>Neopterygii</taxon>
        <taxon>Teleostei</taxon>
        <taxon>Ostariophysi</taxon>
        <taxon>Cypriniformes</taxon>
        <taxon>Nemacheilidae</taxon>
        <taxon>Triplophysa</taxon>
    </lineage>
</organism>
<evidence type="ECO:0000313" key="1">
    <source>
        <dbReference type="EMBL" id="KAA0704635.1"/>
    </source>
</evidence>
<dbReference type="EMBL" id="SOYY01000022">
    <property type="protein sequence ID" value="KAA0704635.1"/>
    <property type="molecule type" value="Genomic_DNA"/>
</dbReference>
<dbReference type="AlphaFoldDB" id="A0A5A9N655"/>
<sequence length="106" mass="11699">MGVCTRSDSKSTLSVPEDMHFPKTRLVLIYYSGYILSSERGAAELAAMDDQRLSRAMGYISISLVLRGQDSSEFGYRPHMADRLLIMPSSRDCSSPSGDVGCWVVD</sequence>
<comment type="caution">
    <text evidence="1">The sequence shown here is derived from an EMBL/GenBank/DDBJ whole genome shotgun (WGS) entry which is preliminary data.</text>
</comment>
<proteinExistence type="predicted"/>
<gene>
    <name evidence="1" type="ORF">E1301_Tti001050</name>
</gene>
<reference evidence="1 2" key="1">
    <citation type="journal article" date="2019" name="Mol. Ecol. Resour.">
        <title>Chromosome-level genome assembly of Triplophysa tibetana, a fish adapted to the harsh high-altitude environment of the Tibetan Plateau.</title>
        <authorList>
            <person name="Yang X."/>
            <person name="Liu H."/>
            <person name="Ma Z."/>
            <person name="Zou Y."/>
            <person name="Zou M."/>
            <person name="Mao Y."/>
            <person name="Li X."/>
            <person name="Wang H."/>
            <person name="Chen T."/>
            <person name="Wang W."/>
            <person name="Yang R."/>
        </authorList>
    </citation>
    <scope>NUCLEOTIDE SEQUENCE [LARGE SCALE GENOMIC DNA]</scope>
    <source>
        <strain evidence="1">TTIB1903HZAU</strain>
        <tissue evidence="1">Muscle</tissue>
    </source>
</reference>
<dbReference type="Proteomes" id="UP000324632">
    <property type="component" value="Chromosome 22"/>
</dbReference>